<dbReference type="EMBL" id="BMLN01000005">
    <property type="protein sequence ID" value="GGO00478.1"/>
    <property type="molecule type" value="Genomic_DNA"/>
</dbReference>
<sequence length="312" mass="36023">MKVQAERELEARIKHGYADVNGVLLHYVEGGEGPLVLLLHGFPDFWYTWRNQIPALIDAGYRVVAPDLRGYNESSKPSGISSYRIEELCADVDGLIEHFGEEKILLAGHDWGGNVSWFFAMRYPHRVRRLAVLNMPHPQRMLEGMRTLRQLRKSWYIFFFQLPNLPEWMMRAGGFSMLRGLLRSEPNEPFTEEELQHYVKAFEGPRTIESAIHYYRAIMRYPSELKKSDMQIVMAPVLVLFGDRDPHLSKELARPSAELVPNVEVHHYPQAAHWVQHDEAEEVSRRLTDFFGKAAEDSYAPGTGEPLLHNQL</sequence>
<dbReference type="GO" id="GO:0016787">
    <property type="term" value="F:hydrolase activity"/>
    <property type="evidence" value="ECO:0007669"/>
    <property type="project" value="UniProtKB-KW"/>
</dbReference>
<proteinExistence type="predicted"/>
<dbReference type="PANTHER" id="PTHR43329">
    <property type="entry name" value="EPOXIDE HYDROLASE"/>
    <property type="match status" value="1"/>
</dbReference>
<dbReference type="InterPro" id="IPR029058">
    <property type="entry name" value="AB_hydrolase_fold"/>
</dbReference>
<dbReference type="InterPro" id="IPR000073">
    <property type="entry name" value="AB_hydrolase_1"/>
</dbReference>
<dbReference type="Pfam" id="PF00561">
    <property type="entry name" value="Abhydrolase_1"/>
    <property type="match status" value="1"/>
</dbReference>
<dbReference type="RefSeq" id="WP_018978040.1">
    <property type="nucleotide sequence ID" value="NZ_BMLN01000005.1"/>
</dbReference>
<reference evidence="4" key="1">
    <citation type="journal article" date="2019" name="Int. J. Syst. Evol. Microbiol.">
        <title>The Global Catalogue of Microorganisms (GCM) 10K type strain sequencing project: providing services to taxonomists for standard genome sequencing and annotation.</title>
        <authorList>
            <consortium name="The Broad Institute Genomics Platform"/>
            <consortium name="The Broad Institute Genome Sequencing Center for Infectious Disease"/>
            <person name="Wu L."/>
            <person name="Ma J."/>
        </authorList>
    </citation>
    <scope>NUCLEOTIDE SEQUENCE [LARGE SCALE GENOMIC DNA]</scope>
    <source>
        <strain evidence="4">CGMCC 1.6964</strain>
    </source>
</reference>
<gene>
    <name evidence="3" type="ORF">GCM10010969_21740</name>
</gene>
<name>A0ABQ2L5A9_9BACL</name>
<protein>
    <submittedName>
        <fullName evidence="3">Epoxide hydrolase</fullName>
    </submittedName>
</protein>
<dbReference type="Proteomes" id="UP000606653">
    <property type="component" value="Unassembled WGS sequence"/>
</dbReference>
<feature type="domain" description="AB hydrolase-1" evidence="2">
    <location>
        <begin position="34"/>
        <end position="279"/>
    </location>
</feature>
<evidence type="ECO:0000313" key="3">
    <source>
        <dbReference type="EMBL" id="GGO00478.1"/>
    </source>
</evidence>
<dbReference type="SUPFAM" id="SSF53474">
    <property type="entry name" value="alpha/beta-Hydrolases"/>
    <property type="match status" value="1"/>
</dbReference>
<dbReference type="PRINTS" id="PR00412">
    <property type="entry name" value="EPOXHYDRLASE"/>
</dbReference>
<evidence type="ECO:0000256" key="1">
    <source>
        <dbReference type="ARBA" id="ARBA00022801"/>
    </source>
</evidence>
<dbReference type="PRINTS" id="PR00111">
    <property type="entry name" value="ABHYDROLASE"/>
</dbReference>
<dbReference type="InterPro" id="IPR000639">
    <property type="entry name" value="Epox_hydrolase-like"/>
</dbReference>
<accession>A0ABQ2L5A9</accession>
<evidence type="ECO:0000259" key="2">
    <source>
        <dbReference type="Pfam" id="PF00561"/>
    </source>
</evidence>
<keyword evidence="4" id="KW-1185">Reference proteome</keyword>
<comment type="caution">
    <text evidence="3">The sequence shown here is derived from an EMBL/GenBank/DDBJ whole genome shotgun (WGS) entry which is preliminary data.</text>
</comment>
<organism evidence="3 4">
    <name type="scientific">Saccharibacillus kuerlensis</name>
    <dbReference type="NCBI Taxonomy" id="459527"/>
    <lineage>
        <taxon>Bacteria</taxon>
        <taxon>Bacillati</taxon>
        <taxon>Bacillota</taxon>
        <taxon>Bacilli</taxon>
        <taxon>Bacillales</taxon>
        <taxon>Paenibacillaceae</taxon>
        <taxon>Saccharibacillus</taxon>
    </lineage>
</organism>
<keyword evidence="1 3" id="KW-0378">Hydrolase</keyword>
<dbReference type="Gene3D" id="3.40.50.1820">
    <property type="entry name" value="alpha/beta hydrolase"/>
    <property type="match status" value="1"/>
</dbReference>
<evidence type="ECO:0000313" key="4">
    <source>
        <dbReference type="Proteomes" id="UP000606653"/>
    </source>
</evidence>